<dbReference type="RefSeq" id="WP_010488386.1">
    <property type="nucleotide sequence ID" value="NZ_AZCT01000001.1"/>
</dbReference>
<dbReference type="PRINTS" id="PR00866">
    <property type="entry name" value="RNADNAPOLMS"/>
</dbReference>
<comment type="similarity">
    <text evidence="8">Belongs to the bacterial reverse transcriptase family.</text>
</comment>
<dbReference type="InterPro" id="IPR000477">
    <property type="entry name" value="RT_dom"/>
</dbReference>
<evidence type="ECO:0000256" key="1">
    <source>
        <dbReference type="ARBA" id="ARBA00012493"/>
    </source>
</evidence>
<dbReference type="GO" id="GO:0046872">
    <property type="term" value="F:metal ion binding"/>
    <property type="evidence" value="ECO:0007669"/>
    <property type="project" value="UniProtKB-KW"/>
</dbReference>
<keyword evidence="7" id="KW-0051">Antiviral defense</keyword>
<dbReference type="Proteomes" id="UP000051984">
    <property type="component" value="Unassembled WGS sequence"/>
</dbReference>
<proteinExistence type="inferred from homology"/>
<dbReference type="GO" id="GO:0051607">
    <property type="term" value="P:defense response to virus"/>
    <property type="evidence" value="ECO:0007669"/>
    <property type="project" value="UniProtKB-KW"/>
</dbReference>
<feature type="domain" description="Reverse transcriptase" evidence="10">
    <location>
        <begin position="36"/>
        <end position="238"/>
    </location>
</feature>
<reference evidence="11 12" key="1">
    <citation type="journal article" date="2015" name="Genome Announc.">
        <title>Expanding the biotechnology potential of lactobacilli through comparative genomics of 213 strains and associated genera.</title>
        <authorList>
            <person name="Sun Z."/>
            <person name="Harris H.M."/>
            <person name="McCann A."/>
            <person name="Guo C."/>
            <person name="Argimon S."/>
            <person name="Zhang W."/>
            <person name="Yang X."/>
            <person name="Jeffery I.B."/>
            <person name="Cooney J.C."/>
            <person name="Kagawa T.F."/>
            <person name="Liu W."/>
            <person name="Song Y."/>
            <person name="Salvetti E."/>
            <person name="Wrobel A."/>
            <person name="Rasinkangas P."/>
            <person name="Parkhill J."/>
            <person name="Rea M.C."/>
            <person name="O'Sullivan O."/>
            <person name="Ritari J."/>
            <person name="Douillard F.P."/>
            <person name="Paul Ross R."/>
            <person name="Yang R."/>
            <person name="Briner A.E."/>
            <person name="Felis G.E."/>
            <person name="de Vos W.M."/>
            <person name="Barrangou R."/>
            <person name="Klaenhammer T.R."/>
            <person name="Caufield P.W."/>
            <person name="Cui Y."/>
            <person name="Zhang H."/>
            <person name="O'Toole P.W."/>
        </authorList>
    </citation>
    <scope>NUCLEOTIDE SEQUENCE [LARGE SCALE GENOMIC DNA]</scope>
    <source>
        <strain evidence="11 12">DSM 20178</strain>
    </source>
</reference>
<evidence type="ECO:0000256" key="8">
    <source>
        <dbReference type="ARBA" id="ARBA00034120"/>
    </source>
</evidence>
<evidence type="ECO:0000313" key="12">
    <source>
        <dbReference type="Proteomes" id="UP000051984"/>
    </source>
</evidence>
<dbReference type="Pfam" id="PF00078">
    <property type="entry name" value="RVT_1"/>
    <property type="match status" value="1"/>
</dbReference>
<sequence length="238" mass="27002">MDNPFIGMTANEVRDRFLGLNNVQELASFLSITSKQLGYFSSEGIKEKHYVSFKLRKKRGGFRTIEAPSDALKTIQRKLAFTISEIYHPLSCVSGFVSKRGLRYGASKHEHRKKLVNFDLENFFPSIPQNKVFGVFAQYFNLPIAVSDVLAKLVCLHHCLTQGSPTSPCLSNIILHKLDSQMLRIAKRTGTTYTRYVDDITFSSRGNMPKVIWHHDDISNELKQIINAAGFRVNSEKT</sequence>
<dbReference type="InterPro" id="IPR051083">
    <property type="entry name" value="GrpII_Intron_Splice-Mob/Def"/>
</dbReference>
<dbReference type="EMBL" id="AZCT01000001">
    <property type="protein sequence ID" value="KRK13755.1"/>
    <property type="molecule type" value="Genomic_DNA"/>
</dbReference>
<keyword evidence="4" id="KW-0479">Metal-binding</keyword>
<dbReference type="GO" id="GO:0003723">
    <property type="term" value="F:RNA binding"/>
    <property type="evidence" value="ECO:0007669"/>
    <property type="project" value="InterPro"/>
</dbReference>
<accession>A0A0R1EWD2</accession>
<gene>
    <name evidence="11" type="ORF">FD51_GL000318</name>
</gene>
<evidence type="ECO:0000259" key="10">
    <source>
        <dbReference type="PROSITE" id="PS50878"/>
    </source>
</evidence>
<evidence type="ECO:0000256" key="4">
    <source>
        <dbReference type="ARBA" id="ARBA00022723"/>
    </source>
</evidence>
<evidence type="ECO:0000256" key="9">
    <source>
        <dbReference type="ARBA" id="ARBA00048173"/>
    </source>
</evidence>
<organism evidence="11 12">
    <name type="scientific">Lacticaseibacillus zeae DSM 20178 = KCTC 3804</name>
    <dbReference type="NCBI Taxonomy" id="1423816"/>
    <lineage>
        <taxon>Bacteria</taxon>
        <taxon>Bacillati</taxon>
        <taxon>Bacillota</taxon>
        <taxon>Bacilli</taxon>
        <taxon>Lactobacillales</taxon>
        <taxon>Lactobacillaceae</taxon>
        <taxon>Lacticaseibacillus</taxon>
    </lineage>
</organism>
<dbReference type="CDD" id="cd03487">
    <property type="entry name" value="RT_Bac_retron_II"/>
    <property type="match status" value="1"/>
</dbReference>
<dbReference type="AlphaFoldDB" id="A0A0R1EWD2"/>
<dbReference type="PANTHER" id="PTHR34047">
    <property type="entry name" value="NUCLEAR INTRON MATURASE 1, MITOCHONDRIAL-RELATED"/>
    <property type="match status" value="1"/>
</dbReference>
<comment type="catalytic activity">
    <reaction evidence="9">
        <text>DNA(n) + a 2'-deoxyribonucleoside 5'-triphosphate = DNA(n+1) + diphosphate</text>
        <dbReference type="Rhea" id="RHEA:22508"/>
        <dbReference type="Rhea" id="RHEA-COMP:17339"/>
        <dbReference type="Rhea" id="RHEA-COMP:17340"/>
        <dbReference type="ChEBI" id="CHEBI:33019"/>
        <dbReference type="ChEBI" id="CHEBI:61560"/>
        <dbReference type="ChEBI" id="CHEBI:173112"/>
        <dbReference type="EC" id="2.7.7.49"/>
    </reaction>
</comment>
<evidence type="ECO:0000256" key="2">
    <source>
        <dbReference type="ARBA" id="ARBA00022679"/>
    </source>
</evidence>
<dbReference type="PROSITE" id="PS50878">
    <property type="entry name" value="RT_POL"/>
    <property type="match status" value="1"/>
</dbReference>
<dbReference type="PATRIC" id="fig|1423816.3.peg.323"/>
<dbReference type="PANTHER" id="PTHR34047:SF7">
    <property type="entry name" value="RNA-DIRECTED DNA POLYMERASE"/>
    <property type="match status" value="1"/>
</dbReference>
<keyword evidence="6 11" id="KW-0695">RNA-directed DNA polymerase</keyword>
<evidence type="ECO:0000313" key="11">
    <source>
        <dbReference type="EMBL" id="KRK13755.1"/>
    </source>
</evidence>
<keyword evidence="3" id="KW-0548">Nucleotidyltransferase</keyword>
<dbReference type="GO" id="GO:0003964">
    <property type="term" value="F:RNA-directed DNA polymerase activity"/>
    <property type="evidence" value="ECO:0007669"/>
    <property type="project" value="UniProtKB-KW"/>
</dbReference>
<evidence type="ECO:0000256" key="3">
    <source>
        <dbReference type="ARBA" id="ARBA00022695"/>
    </source>
</evidence>
<name>A0A0R1EWD2_LACZE</name>
<evidence type="ECO:0000256" key="7">
    <source>
        <dbReference type="ARBA" id="ARBA00023118"/>
    </source>
</evidence>
<comment type="caution">
    <text evidence="11">The sequence shown here is derived from an EMBL/GenBank/DDBJ whole genome shotgun (WGS) entry which is preliminary data.</text>
</comment>
<dbReference type="EC" id="2.7.7.49" evidence="1"/>
<keyword evidence="5" id="KW-0460">Magnesium</keyword>
<dbReference type="InterPro" id="IPR043502">
    <property type="entry name" value="DNA/RNA_pol_sf"/>
</dbReference>
<keyword evidence="2" id="KW-0808">Transferase</keyword>
<protein>
    <recommendedName>
        <fullName evidence="1">RNA-directed DNA polymerase</fullName>
        <ecNumber evidence="1">2.7.7.49</ecNumber>
    </recommendedName>
</protein>
<evidence type="ECO:0000256" key="5">
    <source>
        <dbReference type="ARBA" id="ARBA00022842"/>
    </source>
</evidence>
<evidence type="ECO:0000256" key="6">
    <source>
        <dbReference type="ARBA" id="ARBA00022918"/>
    </source>
</evidence>
<dbReference type="InterPro" id="IPR000123">
    <property type="entry name" value="Reverse_transcriptase_msDNA"/>
</dbReference>
<dbReference type="SUPFAM" id="SSF56672">
    <property type="entry name" value="DNA/RNA polymerases"/>
    <property type="match status" value="1"/>
</dbReference>